<dbReference type="Pfam" id="PF12688">
    <property type="entry name" value="TPR_5"/>
    <property type="match status" value="1"/>
</dbReference>
<evidence type="ECO:0000313" key="3">
    <source>
        <dbReference type="EMBL" id="MBP1905540.1"/>
    </source>
</evidence>
<name>A0ABS4FSI5_9BACL</name>
<keyword evidence="4" id="KW-1185">Reference proteome</keyword>
<dbReference type="PROSITE" id="PS50005">
    <property type="entry name" value="TPR"/>
    <property type="match status" value="1"/>
</dbReference>
<protein>
    <submittedName>
        <fullName evidence="3">Tetratricopeptide (TPR) repeat protein</fullName>
    </submittedName>
</protein>
<feature type="repeat" description="TPR" evidence="1">
    <location>
        <begin position="70"/>
        <end position="103"/>
    </location>
</feature>
<evidence type="ECO:0000313" key="4">
    <source>
        <dbReference type="Proteomes" id="UP001519272"/>
    </source>
</evidence>
<organism evidence="3 4">
    <name type="scientific">Paenibacillus turicensis</name>
    <dbReference type="NCBI Taxonomy" id="160487"/>
    <lineage>
        <taxon>Bacteria</taxon>
        <taxon>Bacillati</taxon>
        <taxon>Bacillota</taxon>
        <taxon>Bacilli</taxon>
        <taxon>Bacillales</taxon>
        <taxon>Paenibacillaceae</taxon>
        <taxon>Paenibacillus</taxon>
    </lineage>
</organism>
<comment type="caution">
    <text evidence="3">The sequence shown here is derived from an EMBL/GenBank/DDBJ whole genome shotgun (WGS) entry which is preliminary data.</text>
</comment>
<dbReference type="EMBL" id="JAGGKG010000009">
    <property type="protein sequence ID" value="MBP1905540.1"/>
    <property type="molecule type" value="Genomic_DNA"/>
</dbReference>
<reference evidence="3 4" key="1">
    <citation type="submission" date="2021-03" db="EMBL/GenBank/DDBJ databases">
        <title>Genomic Encyclopedia of Type Strains, Phase IV (KMG-IV): sequencing the most valuable type-strain genomes for metagenomic binning, comparative biology and taxonomic classification.</title>
        <authorList>
            <person name="Goeker M."/>
        </authorList>
    </citation>
    <scope>NUCLEOTIDE SEQUENCE [LARGE SCALE GENOMIC DNA]</scope>
    <source>
        <strain evidence="3 4">DSM 14349</strain>
    </source>
</reference>
<dbReference type="SUPFAM" id="SSF48452">
    <property type="entry name" value="TPR-like"/>
    <property type="match status" value="1"/>
</dbReference>
<evidence type="ECO:0000256" key="1">
    <source>
        <dbReference type="PROSITE-ProRule" id="PRU00339"/>
    </source>
</evidence>
<dbReference type="SMART" id="SM00028">
    <property type="entry name" value="TPR"/>
    <property type="match status" value="2"/>
</dbReference>
<accession>A0ABS4FSI5</accession>
<feature type="domain" description="Tetratrico peptide repeat group 5" evidence="2">
    <location>
        <begin position="37"/>
        <end position="152"/>
    </location>
</feature>
<dbReference type="InterPro" id="IPR011990">
    <property type="entry name" value="TPR-like_helical_dom_sf"/>
</dbReference>
<dbReference type="RefSeq" id="WP_210089173.1">
    <property type="nucleotide sequence ID" value="NZ_JAGGKG010000009.1"/>
</dbReference>
<dbReference type="InterPro" id="IPR041656">
    <property type="entry name" value="TPR_5"/>
</dbReference>
<dbReference type="Proteomes" id="UP001519272">
    <property type="component" value="Unassembled WGS sequence"/>
</dbReference>
<dbReference type="Gene3D" id="1.25.40.10">
    <property type="entry name" value="Tetratricopeptide repeat domain"/>
    <property type="match status" value="1"/>
</dbReference>
<proteinExistence type="predicted"/>
<gene>
    <name evidence="3" type="ORF">J2Z32_002170</name>
</gene>
<keyword evidence="1" id="KW-0802">TPR repeat</keyword>
<dbReference type="InterPro" id="IPR019734">
    <property type="entry name" value="TPR_rpt"/>
</dbReference>
<sequence length="159" mass="18270">MTLDTVLQLRKEKKYTEAKVAMLQLLATDPNHGENHYQMAWCYDNLGEERLAVPHYIQAISLGLCPSSLEGAYLGLGSTYRSLGRYTEAKETFEAAILEFPDKNNLKVFYAMTLYNLQEHSKAMEILLQQLATSSNDESILEYKQAILFYSDKLDEKWE</sequence>
<evidence type="ECO:0000259" key="2">
    <source>
        <dbReference type="Pfam" id="PF12688"/>
    </source>
</evidence>